<dbReference type="EMBL" id="JALAWA010000003">
    <property type="protein sequence ID" value="MCY9184097.1"/>
    <property type="molecule type" value="Genomic_DNA"/>
</dbReference>
<feature type="transmembrane region" description="Helical" evidence="1">
    <location>
        <begin position="39"/>
        <end position="66"/>
    </location>
</feature>
<keyword evidence="1" id="KW-1133">Transmembrane helix</keyword>
<reference evidence="2" key="2">
    <citation type="submission" date="2022-02" db="EMBL/GenBank/DDBJ databases">
        <title>Crop Bioprotection Bacillus Genome Sequencing.</title>
        <authorList>
            <person name="Dunlap C."/>
        </authorList>
    </citation>
    <scope>NUCLEOTIDE SEQUENCE</scope>
    <source>
        <strain evidence="2">EC49O2N-C10</strain>
    </source>
</reference>
<dbReference type="Proteomes" id="UP001073053">
    <property type="component" value="Unassembled WGS sequence"/>
</dbReference>
<evidence type="ECO:0000256" key="1">
    <source>
        <dbReference type="SAM" id="Phobius"/>
    </source>
</evidence>
<dbReference type="InterPro" id="IPR031374">
    <property type="entry name" value="UPF0715"/>
</dbReference>
<evidence type="ECO:0000313" key="2">
    <source>
        <dbReference type="EMBL" id="MCY9184097.1"/>
    </source>
</evidence>
<protein>
    <submittedName>
        <fullName evidence="2">UPF0715 family protein</fullName>
    </submittedName>
</protein>
<dbReference type="Proteomes" id="UP000234803">
    <property type="component" value="Unassembled WGS sequence"/>
</dbReference>
<proteinExistence type="predicted"/>
<comment type="caution">
    <text evidence="3">The sequence shown here is derived from an EMBL/GenBank/DDBJ whole genome shotgun (WGS) entry which is preliminary data.</text>
</comment>
<dbReference type="EMBL" id="PGUV01000022">
    <property type="protein sequence ID" value="PLS03597.1"/>
    <property type="molecule type" value="Genomic_DNA"/>
</dbReference>
<feature type="transmembrane region" description="Helical" evidence="1">
    <location>
        <begin position="108"/>
        <end position="124"/>
    </location>
</feature>
<keyword evidence="1" id="KW-0812">Transmembrane</keyword>
<organism evidence="3 4">
    <name type="scientific">Bacillus halotolerans</name>
    <dbReference type="NCBI Taxonomy" id="260554"/>
    <lineage>
        <taxon>Bacteria</taxon>
        <taxon>Bacillati</taxon>
        <taxon>Bacillota</taxon>
        <taxon>Bacilli</taxon>
        <taxon>Bacillales</taxon>
        <taxon>Bacillaceae</taxon>
        <taxon>Bacillus</taxon>
    </lineage>
</organism>
<gene>
    <name evidence="3" type="ORF">CUU63_21235</name>
    <name evidence="2" type="ORF">MOF03_05405</name>
</gene>
<accession>A0A9Q6A4J8</accession>
<evidence type="ECO:0000313" key="3">
    <source>
        <dbReference type="EMBL" id="PLS03597.1"/>
    </source>
</evidence>
<sequence>MSFNKKNVAKYSLTLALSCITYGIIIGFYGFAYSNFEPWMLITIFIIPFYAFIPYTVFAIPLQILLRKKVKKFSVKYLLIYIVVALIALFLFSLASDPTYVLTEVQHVNFYYLSFVAAAVYWFWDSVFIKNQEKI</sequence>
<dbReference type="AlphaFoldDB" id="A0A9Q6A4J8"/>
<dbReference type="RefSeq" id="WP_024121686.1">
    <property type="nucleotide sequence ID" value="NZ_ASJT01000056.1"/>
</dbReference>
<feature type="transmembrane region" description="Helical" evidence="1">
    <location>
        <begin position="78"/>
        <end position="96"/>
    </location>
</feature>
<evidence type="ECO:0000313" key="4">
    <source>
        <dbReference type="Proteomes" id="UP000234803"/>
    </source>
</evidence>
<dbReference type="Pfam" id="PF17094">
    <property type="entry name" value="UPF0715"/>
    <property type="match status" value="1"/>
</dbReference>
<name>A0A9Q6A4J8_9BACI</name>
<keyword evidence="1" id="KW-0472">Membrane</keyword>
<reference evidence="3 4" key="1">
    <citation type="submission" date="2017-12" db="EMBL/GenBank/DDBJ databases">
        <title>Comparative Functional Genomics of Dry Heat Resistant strains isolated from the Viking Spacecraft.</title>
        <authorList>
            <person name="Seuylemezian A."/>
            <person name="Cooper K."/>
            <person name="Vaishampayan P."/>
        </authorList>
    </citation>
    <scope>NUCLEOTIDE SEQUENCE [LARGE SCALE GENOMIC DNA]</scope>
    <source>
        <strain evidence="3 4">V48-19</strain>
    </source>
</reference>
<feature type="transmembrane region" description="Helical" evidence="1">
    <location>
        <begin position="12"/>
        <end position="33"/>
    </location>
</feature>